<dbReference type="InterPro" id="IPR043502">
    <property type="entry name" value="DNA/RNA_pol_sf"/>
</dbReference>
<dbReference type="PANTHER" id="PTHR24559">
    <property type="entry name" value="TRANSPOSON TY3-I GAG-POL POLYPROTEIN"/>
    <property type="match status" value="1"/>
</dbReference>
<dbReference type="SUPFAM" id="SSF56672">
    <property type="entry name" value="DNA/RNA polymerases"/>
    <property type="match status" value="1"/>
</dbReference>
<evidence type="ECO:0000313" key="1">
    <source>
        <dbReference type="EMBL" id="KAA3484699.1"/>
    </source>
</evidence>
<dbReference type="Gene3D" id="3.10.10.10">
    <property type="entry name" value="HIV Type 1 Reverse Transcriptase, subunit A, domain 1"/>
    <property type="match status" value="1"/>
</dbReference>
<dbReference type="InterPro" id="IPR053134">
    <property type="entry name" value="RNA-dir_DNA_polymerase"/>
</dbReference>
<dbReference type="AlphaFoldDB" id="A0A5B6WS13"/>
<dbReference type="OrthoDB" id="1703479at2759"/>
<comment type="caution">
    <text evidence="1">The sequence shown here is derived from an EMBL/GenBank/DDBJ whole genome shotgun (WGS) entry which is preliminary data.</text>
</comment>
<keyword evidence="2" id="KW-1185">Reference proteome</keyword>
<dbReference type="InterPro" id="IPR043128">
    <property type="entry name" value="Rev_trsase/Diguanyl_cyclase"/>
</dbReference>
<name>A0A5B6WS13_9ROSI</name>
<dbReference type="Proteomes" id="UP000325315">
    <property type="component" value="Unassembled WGS sequence"/>
</dbReference>
<gene>
    <name evidence="1" type="ORF">EPI10_006768</name>
</gene>
<protein>
    <submittedName>
        <fullName evidence="1">Retrotransposon protein</fullName>
    </submittedName>
</protein>
<dbReference type="EMBL" id="SMMG02000002">
    <property type="protein sequence ID" value="KAA3484699.1"/>
    <property type="molecule type" value="Genomic_DNA"/>
</dbReference>
<evidence type="ECO:0000313" key="2">
    <source>
        <dbReference type="Proteomes" id="UP000325315"/>
    </source>
</evidence>
<reference evidence="1" key="1">
    <citation type="submission" date="2019-08" db="EMBL/GenBank/DDBJ databases">
        <authorList>
            <person name="Liu F."/>
        </authorList>
    </citation>
    <scope>NUCLEOTIDE SEQUENCE [LARGE SCALE GENOMIC DNA]</scope>
    <source>
        <strain evidence="1">PA1801</strain>
        <tissue evidence="1">Leaf</tissue>
    </source>
</reference>
<accession>A0A5B6WS13</accession>
<organism evidence="1 2">
    <name type="scientific">Gossypium australe</name>
    <dbReference type="NCBI Taxonomy" id="47621"/>
    <lineage>
        <taxon>Eukaryota</taxon>
        <taxon>Viridiplantae</taxon>
        <taxon>Streptophyta</taxon>
        <taxon>Embryophyta</taxon>
        <taxon>Tracheophyta</taxon>
        <taxon>Spermatophyta</taxon>
        <taxon>Magnoliopsida</taxon>
        <taxon>eudicotyledons</taxon>
        <taxon>Gunneridae</taxon>
        <taxon>Pentapetalae</taxon>
        <taxon>rosids</taxon>
        <taxon>malvids</taxon>
        <taxon>Malvales</taxon>
        <taxon>Malvaceae</taxon>
        <taxon>Malvoideae</taxon>
        <taxon>Gossypium</taxon>
    </lineage>
</organism>
<sequence>MIGESRNYLATVISALVANKLCEAYLAFISNSASAKDFSDVFSDELPSVSLNREVEFGINVICGTASLLIAPYRMAPKELADLKAQLQELLGQGFIRPSVSPWGAPVLFFKKKYDTMRMCIDYSQLNKLVIRNKYPLSRIDDLFDQFLRASVFYKIDLRSGDERVQNYFQDSLRTLRVPIYSFWLNECPGCIYGPNESSISTLFGSIYSMLIDDILIYSITETKHNEHFRISKNISKLWSFLRLAGYYRRFFEGFSLIASPLTKLLHKNPSFRWYKENQSSFEKLKSILTQAPI</sequence>
<dbReference type="PANTHER" id="PTHR24559:SF447">
    <property type="entry name" value="RNA-DIRECTED DNA POLYMERASE HOMOLOG"/>
    <property type="match status" value="1"/>
</dbReference>
<dbReference type="Gene3D" id="3.30.70.270">
    <property type="match status" value="1"/>
</dbReference>
<proteinExistence type="predicted"/>
<dbReference type="CDD" id="cd01647">
    <property type="entry name" value="RT_LTR"/>
    <property type="match status" value="1"/>
</dbReference>